<dbReference type="RefSeq" id="XP_044721531.1">
    <property type="nucleotide sequence ID" value="XM_044862917.1"/>
</dbReference>
<dbReference type="OrthoDB" id="8119704at2759"/>
<gene>
    <name evidence="2" type="ORF">HRG_04446</name>
</gene>
<dbReference type="Proteomes" id="UP000824596">
    <property type="component" value="Unassembled WGS sequence"/>
</dbReference>
<comment type="caution">
    <text evidence="2">The sequence shown here is derived from an EMBL/GenBank/DDBJ whole genome shotgun (WGS) entry which is preliminary data.</text>
</comment>
<keyword evidence="3" id="KW-1185">Reference proteome</keyword>
<evidence type="ECO:0000313" key="2">
    <source>
        <dbReference type="EMBL" id="KAH0964018.1"/>
    </source>
</evidence>
<dbReference type="Pfam" id="PF00561">
    <property type="entry name" value="Abhydrolase_1"/>
    <property type="match status" value="1"/>
</dbReference>
<dbReference type="GeneID" id="68353575"/>
<dbReference type="GO" id="GO:0016787">
    <property type="term" value="F:hydrolase activity"/>
    <property type="evidence" value="ECO:0007669"/>
    <property type="project" value="UniProtKB-KW"/>
</dbReference>
<organism evidence="2 3">
    <name type="scientific">Hirsutella rhossiliensis</name>
    <dbReference type="NCBI Taxonomy" id="111463"/>
    <lineage>
        <taxon>Eukaryota</taxon>
        <taxon>Fungi</taxon>
        <taxon>Dikarya</taxon>
        <taxon>Ascomycota</taxon>
        <taxon>Pezizomycotina</taxon>
        <taxon>Sordariomycetes</taxon>
        <taxon>Hypocreomycetidae</taxon>
        <taxon>Hypocreales</taxon>
        <taxon>Ophiocordycipitaceae</taxon>
        <taxon>Hirsutella</taxon>
    </lineage>
</organism>
<dbReference type="PANTHER" id="PTHR43433:SF5">
    <property type="entry name" value="AB HYDROLASE-1 DOMAIN-CONTAINING PROTEIN"/>
    <property type="match status" value="1"/>
</dbReference>
<keyword evidence="2" id="KW-0378">Hydrolase</keyword>
<sequence>MATTYEDAPDHFIQVNDIRFAYRRLGQPDGIPLVLLMHFRGTMDHWDPALVNPLAELRPVVLIDNAGVGRSGGQVPKTFGGWARHYIDVMQALGIKRADVMGFSMGGCVAQMIALDAPRLVRCLVLCGTIPSTGEGVTTAPTGPFNRLKDAMSADEQRDAFLSSFFTGSARSQAAGRASWDRISASRPDRSPYVSPESARRQAIAFAKFMDPSQAKYASFDRLHELELPVLIANGSHDLLLPTDNSIVMWKKLRHADAQLHLYPDAGHGFLYQYAGPFAALVNNFLDSTSSRDSHL</sequence>
<dbReference type="InterPro" id="IPR000073">
    <property type="entry name" value="AB_hydrolase_1"/>
</dbReference>
<accession>A0A9P8MXR5</accession>
<dbReference type="SUPFAM" id="SSF53474">
    <property type="entry name" value="alpha/beta-Hydrolases"/>
    <property type="match status" value="1"/>
</dbReference>
<reference evidence="2" key="1">
    <citation type="submission" date="2021-09" db="EMBL/GenBank/DDBJ databases">
        <title>A high-quality genome of the endoparasitic fungus Hirsutella rhossiliensis with a comparison of Hirsutella genomes reveals transposable elements contributing to genome size variation.</title>
        <authorList>
            <person name="Lin R."/>
            <person name="Jiao Y."/>
            <person name="Sun X."/>
            <person name="Ling J."/>
            <person name="Xie B."/>
            <person name="Cheng X."/>
        </authorList>
    </citation>
    <scope>NUCLEOTIDE SEQUENCE</scope>
    <source>
        <strain evidence="2">HR02</strain>
    </source>
</reference>
<proteinExistence type="predicted"/>
<evidence type="ECO:0000313" key="3">
    <source>
        <dbReference type="Proteomes" id="UP000824596"/>
    </source>
</evidence>
<dbReference type="InterPro" id="IPR050471">
    <property type="entry name" value="AB_hydrolase"/>
</dbReference>
<dbReference type="InterPro" id="IPR029058">
    <property type="entry name" value="AB_hydrolase_fold"/>
</dbReference>
<feature type="domain" description="AB hydrolase-1" evidence="1">
    <location>
        <begin position="39"/>
        <end position="271"/>
    </location>
</feature>
<name>A0A9P8MXR5_9HYPO</name>
<dbReference type="Gene3D" id="3.40.50.1820">
    <property type="entry name" value="alpha/beta hydrolase"/>
    <property type="match status" value="1"/>
</dbReference>
<protein>
    <submittedName>
        <fullName evidence="2">Alpha/beta hydrolase fold domain-containing protein</fullName>
    </submittedName>
</protein>
<dbReference type="EMBL" id="JAIZPD010000004">
    <property type="protein sequence ID" value="KAH0964018.1"/>
    <property type="molecule type" value="Genomic_DNA"/>
</dbReference>
<dbReference type="AlphaFoldDB" id="A0A9P8MXR5"/>
<dbReference type="PANTHER" id="PTHR43433">
    <property type="entry name" value="HYDROLASE, ALPHA/BETA FOLD FAMILY PROTEIN"/>
    <property type="match status" value="1"/>
</dbReference>
<evidence type="ECO:0000259" key="1">
    <source>
        <dbReference type="Pfam" id="PF00561"/>
    </source>
</evidence>